<sequence>MASLSCNQSATPREASAAYSLQHQHVPEPANVAPGRAVLLFSPSPAQRAISESFDKIPTYLFRLHGPSTVGTATARQVSSPAYDRGMVKGDLFQLAPEDAAKCLDDHLRWSKEHESRKECNLMSWSSSLLFLLQYALYRQNKQPDKIASLSQMRLLILYTRDFPQGTFIKDLKAIEAFYKHNEGLAGIENLRVRARGGTYYFGEYLSQGHLDVSGSCTQISIQQLVDKGYLYELCPMLCNSDPREWANAVVKIREAFADRNTAQATDKKGVRTAIAMAQAFFGSPWTVPVAVMLLSLRPRKPDDKTILDGFSSMFSEQELETLNLGSIKFDPESERMPEMKLFEDMVKAIRSCVQGANVEATVAVEVLADSFGELSVGP</sequence>
<gene>
    <name evidence="1" type="ORF">B0T15DRAFT_135944</name>
</gene>
<organism evidence="1 2">
    <name type="scientific">Chaetomium strumarium</name>
    <dbReference type="NCBI Taxonomy" id="1170767"/>
    <lineage>
        <taxon>Eukaryota</taxon>
        <taxon>Fungi</taxon>
        <taxon>Dikarya</taxon>
        <taxon>Ascomycota</taxon>
        <taxon>Pezizomycotina</taxon>
        <taxon>Sordariomycetes</taxon>
        <taxon>Sordariomycetidae</taxon>
        <taxon>Sordariales</taxon>
        <taxon>Chaetomiaceae</taxon>
        <taxon>Chaetomium</taxon>
    </lineage>
</organism>
<reference evidence="1" key="1">
    <citation type="journal article" date="2023" name="Mol. Phylogenet. Evol.">
        <title>Genome-scale phylogeny and comparative genomics of the fungal order Sordariales.</title>
        <authorList>
            <person name="Hensen N."/>
            <person name="Bonometti L."/>
            <person name="Westerberg I."/>
            <person name="Brannstrom I.O."/>
            <person name="Guillou S."/>
            <person name="Cros-Aarteil S."/>
            <person name="Calhoun S."/>
            <person name="Haridas S."/>
            <person name="Kuo A."/>
            <person name="Mondo S."/>
            <person name="Pangilinan J."/>
            <person name="Riley R."/>
            <person name="LaButti K."/>
            <person name="Andreopoulos B."/>
            <person name="Lipzen A."/>
            <person name="Chen C."/>
            <person name="Yan M."/>
            <person name="Daum C."/>
            <person name="Ng V."/>
            <person name="Clum A."/>
            <person name="Steindorff A."/>
            <person name="Ohm R.A."/>
            <person name="Martin F."/>
            <person name="Silar P."/>
            <person name="Natvig D.O."/>
            <person name="Lalanne C."/>
            <person name="Gautier V."/>
            <person name="Ament-Velasquez S.L."/>
            <person name="Kruys A."/>
            <person name="Hutchinson M.I."/>
            <person name="Powell A.J."/>
            <person name="Barry K."/>
            <person name="Miller A.N."/>
            <person name="Grigoriev I.V."/>
            <person name="Debuchy R."/>
            <person name="Gladieux P."/>
            <person name="Hiltunen Thoren M."/>
            <person name="Johannesson H."/>
        </authorList>
    </citation>
    <scope>NUCLEOTIDE SEQUENCE</scope>
    <source>
        <strain evidence="1">CBS 333.67</strain>
    </source>
</reference>
<keyword evidence="2" id="KW-1185">Reference proteome</keyword>
<reference evidence="1" key="2">
    <citation type="submission" date="2023-06" db="EMBL/GenBank/DDBJ databases">
        <authorList>
            <consortium name="Lawrence Berkeley National Laboratory"/>
            <person name="Mondo S.J."/>
            <person name="Hensen N."/>
            <person name="Bonometti L."/>
            <person name="Westerberg I."/>
            <person name="Brannstrom I.O."/>
            <person name="Guillou S."/>
            <person name="Cros-Aarteil S."/>
            <person name="Calhoun S."/>
            <person name="Haridas S."/>
            <person name="Kuo A."/>
            <person name="Pangilinan J."/>
            <person name="Riley R."/>
            <person name="Labutti K."/>
            <person name="Andreopoulos B."/>
            <person name="Lipzen A."/>
            <person name="Chen C."/>
            <person name="Yanf M."/>
            <person name="Daum C."/>
            <person name="Ng V."/>
            <person name="Clum A."/>
            <person name="Steindorff A."/>
            <person name="Ohm R."/>
            <person name="Martin F."/>
            <person name="Silar P."/>
            <person name="Natvig D."/>
            <person name="Lalanne C."/>
            <person name="Gautier V."/>
            <person name="Ament-Velasquez S.L."/>
            <person name="Kruys A."/>
            <person name="Hutchinson M.I."/>
            <person name="Powell A.J."/>
            <person name="Barry K."/>
            <person name="Miller A.N."/>
            <person name="Grigoriev I.V."/>
            <person name="Debuchy R."/>
            <person name="Gladieux P."/>
            <person name="Thoren M.H."/>
            <person name="Johannesson H."/>
        </authorList>
    </citation>
    <scope>NUCLEOTIDE SEQUENCE</scope>
    <source>
        <strain evidence="1">CBS 333.67</strain>
    </source>
</reference>
<dbReference type="AlphaFoldDB" id="A0AAJ0M564"/>
<dbReference type="Proteomes" id="UP001273166">
    <property type="component" value="Unassembled WGS sequence"/>
</dbReference>
<dbReference type="EMBL" id="JAUDZG010000002">
    <property type="protein sequence ID" value="KAK3309274.1"/>
    <property type="molecule type" value="Genomic_DNA"/>
</dbReference>
<proteinExistence type="predicted"/>
<dbReference type="GeneID" id="87880637"/>
<comment type="caution">
    <text evidence="1">The sequence shown here is derived from an EMBL/GenBank/DDBJ whole genome shotgun (WGS) entry which is preliminary data.</text>
</comment>
<name>A0AAJ0M564_9PEZI</name>
<dbReference type="RefSeq" id="XP_062725054.1">
    <property type="nucleotide sequence ID" value="XM_062861808.1"/>
</dbReference>
<protein>
    <submittedName>
        <fullName evidence="1">Uncharacterized protein</fullName>
    </submittedName>
</protein>
<evidence type="ECO:0000313" key="2">
    <source>
        <dbReference type="Proteomes" id="UP001273166"/>
    </source>
</evidence>
<evidence type="ECO:0000313" key="1">
    <source>
        <dbReference type="EMBL" id="KAK3309274.1"/>
    </source>
</evidence>
<accession>A0AAJ0M564</accession>